<dbReference type="RefSeq" id="WP_378774334.1">
    <property type="nucleotide sequence ID" value="NZ_JBHTMX010000015.1"/>
</dbReference>
<accession>A0ABW3Z4L2</accession>
<proteinExistence type="predicted"/>
<organism evidence="1 2">
    <name type="scientific">Methylopila musalis</name>
    <dbReference type="NCBI Taxonomy" id="1134781"/>
    <lineage>
        <taxon>Bacteria</taxon>
        <taxon>Pseudomonadati</taxon>
        <taxon>Pseudomonadota</taxon>
        <taxon>Alphaproteobacteria</taxon>
        <taxon>Hyphomicrobiales</taxon>
        <taxon>Methylopilaceae</taxon>
        <taxon>Methylopila</taxon>
    </lineage>
</organism>
<gene>
    <name evidence="1" type="ORF">ACFQ4O_03900</name>
</gene>
<dbReference type="Proteomes" id="UP001597171">
    <property type="component" value="Unassembled WGS sequence"/>
</dbReference>
<name>A0ABW3Z4L2_9HYPH</name>
<dbReference type="EMBL" id="JBHTMX010000015">
    <property type="protein sequence ID" value="MFD1331132.1"/>
    <property type="molecule type" value="Genomic_DNA"/>
</dbReference>
<evidence type="ECO:0000313" key="2">
    <source>
        <dbReference type="Proteomes" id="UP001597171"/>
    </source>
</evidence>
<protein>
    <submittedName>
        <fullName evidence="1">Uncharacterized protein</fullName>
    </submittedName>
</protein>
<sequence length="48" mass="5254">MLKALHSRSPRKTVELFDPDRAPFVANAPAGKLDILVELLDAVDASHQ</sequence>
<evidence type="ECO:0000313" key="1">
    <source>
        <dbReference type="EMBL" id="MFD1331132.1"/>
    </source>
</evidence>
<keyword evidence="2" id="KW-1185">Reference proteome</keyword>
<comment type="caution">
    <text evidence="1">The sequence shown here is derived from an EMBL/GenBank/DDBJ whole genome shotgun (WGS) entry which is preliminary data.</text>
</comment>
<reference evidence="2" key="1">
    <citation type="journal article" date="2019" name="Int. J. Syst. Evol. Microbiol.">
        <title>The Global Catalogue of Microorganisms (GCM) 10K type strain sequencing project: providing services to taxonomists for standard genome sequencing and annotation.</title>
        <authorList>
            <consortium name="The Broad Institute Genomics Platform"/>
            <consortium name="The Broad Institute Genome Sequencing Center for Infectious Disease"/>
            <person name="Wu L."/>
            <person name="Ma J."/>
        </authorList>
    </citation>
    <scope>NUCLEOTIDE SEQUENCE [LARGE SCALE GENOMIC DNA]</scope>
    <source>
        <strain evidence="2">CCUG 61696</strain>
    </source>
</reference>